<keyword evidence="4" id="KW-0949">S-adenosyl-L-methionine</keyword>
<feature type="domain" description="SAM-dependent MTase TRM10-type" evidence="7">
    <location>
        <begin position="71"/>
        <end position="275"/>
    </location>
</feature>
<feature type="compositionally biased region" description="Basic and acidic residues" evidence="6">
    <location>
        <begin position="29"/>
        <end position="51"/>
    </location>
</feature>
<evidence type="ECO:0000256" key="5">
    <source>
        <dbReference type="ARBA" id="ARBA00048434"/>
    </source>
</evidence>
<dbReference type="VEuPathDB" id="TriTrypDB:ADEAN_000543700"/>
<comment type="catalytic activity">
    <reaction evidence="5">
        <text>guanosine(9) in tRNA + S-adenosyl-L-methionine = N(1)-methylguanosine(9) in tRNA + S-adenosyl-L-homocysteine + H(+)</text>
        <dbReference type="Rhea" id="RHEA:43156"/>
        <dbReference type="Rhea" id="RHEA-COMP:10367"/>
        <dbReference type="Rhea" id="RHEA-COMP:10368"/>
        <dbReference type="ChEBI" id="CHEBI:15378"/>
        <dbReference type="ChEBI" id="CHEBI:57856"/>
        <dbReference type="ChEBI" id="CHEBI:59789"/>
        <dbReference type="ChEBI" id="CHEBI:73542"/>
        <dbReference type="ChEBI" id="CHEBI:74269"/>
        <dbReference type="EC" id="2.1.1.221"/>
    </reaction>
</comment>
<dbReference type="CDD" id="cd18089">
    <property type="entry name" value="SPOUT_Trm10-like"/>
    <property type="match status" value="1"/>
</dbReference>
<dbReference type="InterPro" id="IPR028564">
    <property type="entry name" value="MT_TRM10-typ"/>
</dbReference>
<dbReference type="InterPro" id="IPR007356">
    <property type="entry name" value="tRNA_m1G_MeTrfase_euk"/>
</dbReference>
<dbReference type="EMBL" id="LR877154">
    <property type="protein sequence ID" value="CAD2217951.1"/>
    <property type="molecule type" value="Genomic_DNA"/>
</dbReference>
<gene>
    <name evidence="8" type="ORF">ADEAN_000543700</name>
</gene>
<dbReference type="PROSITE" id="PS51675">
    <property type="entry name" value="SAM_MT_TRM10"/>
    <property type="match status" value="1"/>
</dbReference>
<dbReference type="InterPro" id="IPR038459">
    <property type="entry name" value="MT_TRM10-typ_sf"/>
</dbReference>
<evidence type="ECO:0000256" key="6">
    <source>
        <dbReference type="SAM" id="MobiDB-lite"/>
    </source>
</evidence>
<evidence type="ECO:0000256" key="1">
    <source>
        <dbReference type="ARBA" id="ARBA00012797"/>
    </source>
</evidence>
<dbReference type="PANTHER" id="PTHR13563">
    <property type="entry name" value="TRNA (GUANINE-9-) METHYLTRANSFERASE"/>
    <property type="match status" value="1"/>
</dbReference>
<dbReference type="GO" id="GO:0052905">
    <property type="term" value="F:tRNA (guanosine(9)-N1)-methyltransferase activity"/>
    <property type="evidence" value="ECO:0007669"/>
    <property type="project" value="UniProtKB-EC"/>
</dbReference>
<feature type="compositionally biased region" description="Basic residues" evidence="6">
    <location>
        <begin position="18"/>
        <end position="28"/>
    </location>
</feature>
<proteinExistence type="predicted"/>
<feature type="region of interest" description="Disordered" evidence="6">
    <location>
        <begin position="18"/>
        <end position="51"/>
    </location>
</feature>
<evidence type="ECO:0000313" key="8">
    <source>
        <dbReference type="EMBL" id="CAD2217951.1"/>
    </source>
</evidence>
<dbReference type="GO" id="GO:0000049">
    <property type="term" value="F:tRNA binding"/>
    <property type="evidence" value="ECO:0007669"/>
    <property type="project" value="TreeGrafter"/>
</dbReference>
<dbReference type="AlphaFoldDB" id="A0A7G2CG60"/>
<keyword evidence="2 8" id="KW-0489">Methyltransferase</keyword>
<sequence>MDEQEVCTPSDQAEFWKKKRADKRKRKKERNEVVKSQRQEEWAGMTEEERQARREEALRLRALRKDEEEAEEAKCRAALDSVKTPTVVFDLSFAWCMTVADTKSTVAQIKYAYSSLKHSQFPFKPVITSVKGKEEDSTEDTEEQEKVLEVLRDFEGFKRYPPVVTEEHWSKHFDKSKVVFLTADSDDTLTEIEPEMVYVIGAFVDHNRHKNLSFQAASRHGVRTAKLPIQEHITIGDRCKVLTINHMVDVLAKYQKEKDWRSALETVLPSRRTKEKRPRGK</sequence>
<keyword evidence="9" id="KW-1185">Reference proteome</keyword>
<evidence type="ECO:0000256" key="3">
    <source>
        <dbReference type="ARBA" id="ARBA00022679"/>
    </source>
</evidence>
<name>A0A7G2CG60_9TRYP</name>
<accession>A0A7G2CG60</accession>
<organism evidence="8 9">
    <name type="scientific">Angomonas deanei</name>
    <dbReference type="NCBI Taxonomy" id="59799"/>
    <lineage>
        <taxon>Eukaryota</taxon>
        <taxon>Discoba</taxon>
        <taxon>Euglenozoa</taxon>
        <taxon>Kinetoplastea</taxon>
        <taxon>Metakinetoplastina</taxon>
        <taxon>Trypanosomatida</taxon>
        <taxon>Trypanosomatidae</taxon>
        <taxon>Strigomonadinae</taxon>
        <taxon>Angomonas</taxon>
    </lineage>
</organism>
<dbReference type="PANTHER" id="PTHR13563:SF13">
    <property type="entry name" value="TRNA METHYLTRANSFERASE 10 HOMOLOG A"/>
    <property type="match status" value="1"/>
</dbReference>
<keyword evidence="3 8" id="KW-0808">Transferase</keyword>
<evidence type="ECO:0000313" key="9">
    <source>
        <dbReference type="Proteomes" id="UP000515908"/>
    </source>
</evidence>
<reference evidence="8 9" key="1">
    <citation type="submission" date="2020-08" db="EMBL/GenBank/DDBJ databases">
        <authorList>
            <person name="Newling K."/>
            <person name="Davey J."/>
            <person name="Forrester S."/>
        </authorList>
    </citation>
    <scope>NUCLEOTIDE SEQUENCE [LARGE SCALE GENOMIC DNA]</scope>
    <source>
        <strain evidence="9">Crithidia deanei Carvalho (ATCC PRA-265)</strain>
    </source>
</reference>
<dbReference type="EC" id="2.1.1.221" evidence="1"/>
<dbReference type="Proteomes" id="UP000515908">
    <property type="component" value="Chromosome 10"/>
</dbReference>
<dbReference type="Gene3D" id="3.40.1280.30">
    <property type="match status" value="1"/>
</dbReference>
<dbReference type="GO" id="GO:0002939">
    <property type="term" value="P:tRNA N1-guanine methylation"/>
    <property type="evidence" value="ECO:0007669"/>
    <property type="project" value="TreeGrafter"/>
</dbReference>
<evidence type="ECO:0000256" key="4">
    <source>
        <dbReference type="ARBA" id="ARBA00022691"/>
    </source>
</evidence>
<evidence type="ECO:0000259" key="7">
    <source>
        <dbReference type="PROSITE" id="PS51675"/>
    </source>
</evidence>
<evidence type="ECO:0000256" key="2">
    <source>
        <dbReference type="ARBA" id="ARBA00022603"/>
    </source>
</evidence>
<protein>
    <recommendedName>
        <fullName evidence="1">tRNA (guanine(9)-N(1))-methyltransferase</fullName>
        <ecNumber evidence="1">2.1.1.221</ecNumber>
    </recommendedName>
</protein>
<dbReference type="GO" id="GO:0005634">
    <property type="term" value="C:nucleus"/>
    <property type="evidence" value="ECO:0007669"/>
    <property type="project" value="TreeGrafter"/>
</dbReference>